<name>L0DGS3_SINAD</name>
<reference evidence="2 3" key="1">
    <citation type="submission" date="2012-02" db="EMBL/GenBank/DDBJ databases">
        <title>Complete sequence of chromosome of Singulisphaera acidiphila DSM 18658.</title>
        <authorList>
            <consortium name="US DOE Joint Genome Institute (JGI-PGF)"/>
            <person name="Lucas S."/>
            <person name="Copeland A."/>
            <person name="Lapidus A."/>
            <person name="Glavina del Rio T."/>
            <person name="Dalin E."/>
            <person name="Tice H."/>
            <person name="Bruce D."/>
            <person name="Goodwin L."/>
            <person name="Pitluck S."/>
            <person name="Peters L."/>
            <person name="Ovchinnikova G."/>
            <person name="Chertkov O."/>
            <person name="Kyrpides N."/>
            <person name="Mavromatis K."/>
            <person name="Ivanova N."/>
            <person name="Brettin T."/>
            <person name="Detter J.C."/>
            <person name="Han C."/>
            <person name="Larimer F."/>
            <person name="Land M."/>
            <person name="Hauser L."/>
            <person name="Markowitz V."/>
            <person name="Cheng J.-F."/>
            <person name="Hugenholtz P."/>
            <person name="Woyke T."/>
            <person name="Wu D."/>
            <person name="Tindall B."/>
            <person name="Pomrenke H."/>
            <person name="Brambilla E."/>
            <person name="Klenk H.-P."/>
            <person name="Eisen J.A."/>
        </authorList>
    </citation>
    <scope>NUCLEOTIDE SEQUENCE [LARGE SCALE GENOMIC DNA]</scope>
    <source>
        <strain evidence="3">ATCC BAA-1392 / DSM 18658 / VKM B-2454 / MOB10</strain>
    </source>
</reference>
<sequence length="56" mass="6008">MPHKAVPDRPVSGSPEGAAVNSQGRKPLEMIQFEMCLFCRSLRRAGRAVGPPCAAE</sequence>
<protein>
    <submittedName>
        <fullName evidence="2">Uncharacterized protein</fullName>
    </submittedName>
</protein>
<dbReference type="Proteomes" id="UP000010798">
    <property type="component" value="Chromosome"/>
</dbReference>
<dbReference type="AlphaFoldDB" id="L0DGS3"/>
<evidence type="ECO:0000313" key="3">
    <source>
        <dbReference type="Proteomes" id="UP000010798"/>
    </source>
</evidence>
<keyword evidence="3" id="KW-1185">Reference proteome</keyword>
<feature type="region of interest" description="Disordered" evidence="1">
    <location>
        <begin position="1"/>
        <end position="24"/>
    </location>
</feature>
<evidence type="ECO:0000256" key="1">
    <source>
        <dbReference type="SAM" id="MobiDB-lite"/>
    </source>
</evidence>
<gene>
    <name evidence="2" type="ordered locus">Sinac_4261</name>
</gene>
<organism evidence="2 3">
    <name type="scientific">Singulisphaera acidiphila (strain ATCC BAA-1392 / DSM 18658 / VKM B-2454 / MOB10)</name>
    <dbReference type="NCBI Taxonomy" id="886293"/>
    <lineage>
        <taxon>Bacteria</taxon>
        <taxon>Pseudomonadati</taxon>
        <taxon>Planctomycetota</taxon>
        <taxon>Planctomycetia</taxon>
        <taxon>Isosphaerales</taxon>
        <taxon>Isosphaeraceae</taxon>
        <taxon>Singulisphaera</taxon>
    </lineage>
</organism>
<dbReference type="EMBL" id="CP003364">
    <property type="protein sequence ID" value="AGA28462.1"/>
    <property type="molecule type" value="Genomic_DNA"/>
</dbReference>
<accession>L0DGS3</accession>
<evidence type="ECO:0000313" key="2">
    <source>
        <dbReference type="EMBL" id="AGA28462.1"/>
    </source>
</evidence>
<dbReference type="KEGG" id="saci:Sinac_4261"/>
<dbReference type="HOGENOM" id="CLU_3011887_0_0_0"/>
<proteinExistence type="predicted"/>